<protein>
    <recommendedName>
        <fullName evidence="2">DUF1468 domain-containing protein</fullName>
    </recommendedName>
</protein>
<evidence type="ECO:0000313" key="4">
    <source>
        <dbReference type="Proteomes" id="UP000649604"/>
    </source>
</evidence>
<proteinExistence type="predicted"/>
<dbReference type="Proteomes" id="UP000649604">
    <property type="component" value="Unassembled WGS sequence"/>
</dbReference>
<sequence length="171" mass="19334">MQERQMPKADFVTSIVLFIFSVTIIIMSIRMPLMEELGANPYSVPGIVPGFLGGILLFLSIILLVRSILKQGYQLNLHGKTIMAFVKDEASIRVLMTLFLSLIYGVGFLGNIPYVLATFLYVMAFIIIFEYRFDAPWQRRKKTIFFAGLQAVLVAGIVAAIFRYLFLVKLP</sequence>
<evidence type="ECO:0000259" key="2">
    <source>
        <dbReference type="Pfam" id="PF07331"/>
    </source>
</evidence>
<feature type="transmembrane region" description="Helical" evidence="1">
    <location>
        <begin position="12"/>
        <end position="31"/>
    </location>
</feature>
<accession>A0A9D5Q5D1</accession>
<feature type="transmembrane region" description="Helical" evidence="1">
    <location>
        <begin position="112"/>
        <end position="131"/>
    </location>
</feature>
<name>A0A9D5Q5D1_9BACT</name>
<organism evidence="3 4">
    <name type="scientific">candidate division KSB3 bacterium</name>
    <dbReference type="NCBI Taxonomy" id="2044937"/>
    <lineage>
        <taxon>Bacteria</taxon>
        <taxon>candidate division KSB3</taxon>
    </lineage>
</organism>
<reference evidence="3" key="1">
    <citation type="submission" date="2019-11" db="EMBL/GenBank/DDBJ databases">
        <title>Microbial mats filling the niche in hypersaline microbial mats.</title>
        <authorList>
            <person name="Wong H.L."/>
            <person name="Macleod F.I."/>
            <person name="White R.A. III"/>
            <person name="Burns B.P."/>
        </authorList>
    </citation>
    <scope>NUCLEOTIDE SEQUENCE</scope>
    <source>
        <strain evidence="3">Rbin_158</strain>
    </source>
</reference>
<gene>
    <name evidence="3" type="ORF">GF339_08975</name>
</gene>
<keyword evidence="1" id="KW-0472">Membrane</keyword>
<feature type="transmembrane region" description="Helical" evidence="1">
    <location>
        <begin position="90"/>
        <end position="106"/>
    </location>
</feature>
<keyword evidence="1" id="KW-1133">Transmembrane helix</keyword>
<feature type="transmembrane region" description="Helical" evidence="1">
    <location>
        <begin position="143"/>
        <end position="166"/>
    </location>
</feature>
<dbReference type="Pfam" id="PF07331">
    <property type="entry name" value="TctB"/>
    <property type="match status" value="1"/>
</dbReference>
<feature type="domain" description="DUF1468" evidence="2">
    <location>
        <begin position="12"/>
        <end position="171"/>
    </location>
</feature>
<comment type="caution">
    <text evidence="3">The sequence shown here is derived from an EMBL/GenBank/DDBJ whole genome shotgun (WGS) entry which is preliminary data.</text>
</comment>
<dbReference type="AlphaFoldDB" id="A0A9D5Q5D1"/>
<dbReference type="EMBL" id="WJJP01000282">
    <property type="protein sequence ID" value="MBD3324704.1"/>
    <property type="molecule type" value="Genomic_DNA"/>
</dbReference>
<evidence type="ECO:0000256" key="1">
    <source>
        <dbReference type="SAM" id="Phobius"/>
    </source>
</evidence>
<keyword evidence="1" id="KW-0812">Transmembrane</keyword>
<evidence type="ECO:0000313" key="3">
    <source>
        <dbReference type="EMBL" id="MBD3324704.1"/>
    </source>
</evidence>
<feature type="transmembrane region" description="Helical" evidence="1">
    <location>
        <begin position="51"/>
        <end position="69"/>
    </location>
</feature>
<dbReference type="InterPro" id="IPR009936">
    <property type="entry name" value="DUF1468"/>
</dbReference>